<evidence type="ECO:0000313" key="1">
    <source>
        <dbReference type="EMBL" id="KAL0570888.1"/>
    </source>
</evidence>
<evidence type="ECO:0000313" key="2">
    <source>
        <dbReference type="Proteomes" id="UP001465976"/>
    </source>
</evidence>
<sequence length="151" mass="17265">MVEDPLDDLVQLGGSGNEDSSKLNIYKPVNATYDSSREFAVLCFSKSLNIRTRLALSTRRRLLPPKFLHAHFITSLKIHLQKPTQLPLRPPPDQPKPQHPYRLRLLPRWFICLSRSSILHNVDLNAELLDQIEAYAGFNATSGRSMVTRFE</sequence>
<protein>
    <submittedName>
        <fullName evidence="1">Uncharacterized protein</fullName>
    </submittedName>
</protein>
<organism evidence="1 2">
    <name type="scientific">Marasmius crinis-equi</name>
    <dbReference type="NCBI Taxonomy" id="585013"/>
    <lineage>
        <taxon>Eukaryota</taxon>
        <taxon>Fungi</taxon>
        <taxon>Dikarya</taxon>
        <taxon>Basidiomycota</taxon>
        <taxon>Agaricomycotina</taxon>
        <taxon>Agaricomycetes</taxon>
        <taxon>Agaricomycetidae</taxon>
        <taxon>Agaricales</taxon>
        <taxon>Marasmiineae</taxon>
        <taxon>Marasmiaceae</taxon>
        <taxon>Marasmius</taxon>
    </lineage>
</organism>
<gene>
    <name evidence="1" type="ORF">V5O48_011066</name>
</gene>
<accession>A0ABR3F6L1</accession>
<comment type="caution">
    <text evidence="1">The sequence shown here is derived from an EMBL/GenBank/DDBJ whole genome shotgun (WGS) entry which is preliminary data.</text>
</comment>
<name>A0ABR3F6L1_9AGAR</name>
<proteinExistence type="predicted"/>
<dbReference type="Proteomes" id="UP001465976">
    <property type="component" value="Unassembled WGS sequence"/>
</dbReference>
<reference evidence="1 2" key="1">
    <citation type="submission" date="2024-02" db="EMBL/GenBank/DDBJ databases">
        <title>A draft genome for the cacao thread blight pathogen Marasmius crinis-equi.</title>
        <authorList>
            <person name="Cohen S.P."/>
            <person name="Baruah I.K."/>
            <person name="Amoako-Attah I."/>
            <person name="Bukari Y."/>
            <person name="Meinhardt L.W."/>
            <person name="Bailey B.A."/>
        </authorList>
    </citation>
    <scope>NUCLEOTIDE SEQUENCE [LARGE SCALE GENOMIC DNA]</scope>
    <source>
        <strain evidence="1 2">GH-76</strain>
    </source>
</reference>
<keyword evidence="2" id="KW-1185">Reference proteome</keyword>
<dbReference type="EMBL" id="JBAHYK010000858">
    <property type="protein sequence ID" value="KAL0570888.1"/>
    <property type="molecule type" value="Genomic_DNA"/>
</dbReference>